<evidence type="ECO:0000256" key="1">
    <source>
        <dbReference type="ARBA" id="ARBA00022679"/>
    </source>
</evidence>
<dbReference type="Gene3D" id="3.30.420.10">
    <property type="entry name" value="Ribonuclease H-like superfamily/Ribonuclease H"/>
    <property type="match status" value="1"/>
</dbReference>
<keyword evidence="1" id="KW-0808">Transferase</keyword>
<dbReference type="InterPro" id="IPR041373">
    <property type="entry name" value="RT_RNaseH"/>
</dbReference>
<dbReference type="Pfam" id="PF17917">
    <property type="entry name" value="RT_RNaseH"/>
    <property type="match status" value="1"/>
</dbReference>
<dbReference type="SUPFAM" id="SSF53098">
    <property type="entry name" value="Ribonuclease H-like"/>
    <property type="match status" value="1"/>
</dbReference>
<evidence type="ECO:0000256" key="2">
    <source>
        <dbReference type="ARBA" id="ARBA00022695"/>
    </source>
</evidence>
<evidence type="ECO:0000256" key="3">
    <source>
        <dbReference type="ARBA" id="ARBA00022722"/>
    </source>
</evidence>
<dbReference type="InterPro" id="IPR001584">
    <property type="entry name" value="Integrase_cat-core"/>
</dbReference>
<evidence type="ECO:0000313" key="9">
    <source>
        <dbReference type="Proteomes" id="UP000826656"/>
    </source>
</evidence>
<dbReference type="InterPro" id="IPR041588">
    <property type="entry name" value="Integrase_H2C2"/>
</dbReference>
<dbReference type="SUPFAM" id="SSF56672">
    <property type="entry name" value="DNA/RNA polymerases"/>
    <property type="match status" value="1"/>
</dbReference>
<dbReference type="Proteomes" id="UP000826656">
    <property type="component" value="Unassembled WGS sequence"/>
</dbReference>
<dbReference type="InterPro" id="IPR050951">
    <property type="entry name" value="Retrovirus_Pol_polyprotein"/>
</dbReference>
<keyword evidence="2" id="KW-0548">Nucleotidyltransferase</keyword>
<evidence type="ECO:0000256" key="4">
    <source>
        <dbReference type="ARBA" id="ARBA00022759"/>
    </source>
</evidence>
<dbReference type="PANTHER" id="PTHR37984:SF5">
    <property type="entry name" value="PROTEIN NYNRIN-LIKE"/>
    <property type="match status" value="1"/>
</dbReference>
<dbReference type="InterPro" id="IPR012337">
    <property type="entry name" value="RNaseH-like_sf"/>
</dbReference>
<keyword evidence="5" id="KW-0378">Hydrolase</keyword>
<evidence type="ECO:0000256" key="5">
    <source>
        <dbReference type="ARBA" id="ARBA00022801"/>
    </source>
</evidence>
<reference evidence="8 9" key="1">
    <citation type="journal article" date="2021" name="bioRxiv">
        <title>Chromosome-scale and haplotype-resolved genome assembly of a tetraploid potato cultivar.</title>
        <authorList>
            <person name="Sun H."/>
            <person name="Jiao W.-B."/>
            <person name="Krause K."/>
            <person name="Campoy J.A."/>
            <person name="Goel M."/>
            <person name="Folz-Donahue K."/>
            <person name="Kukat C."/>
            <person name="Huettel B."/>
            <person name="Schneeberger K."/>
        </authorList>
    </citation>
    <scope>NUCLEOTIDE SEQUENCE [LARGE SCALE GENOMIC DNA]</scope>
    <source>
        <strain evidence="8">SolTubOtavaFocal</strain>
        <tissue evidence="8">Leaves</tissue>
    </source>
</reference>
<proteinExistence type="predicted"/>
<keyword evidence="4" id="KW-0255">Endonuclease</keyword>
<comment type="caution">
    <text evidence="8">The sequence shown here is derived from an EMBL/GenBank/DDBJ whole genome shotgun (WGS) entry which is preliminary data.</text>
</comment>
<feature type="domain" description="Integrase catalytic" evidence="7">
    <location>
        <begin position="180"/>
        <end position="285"/>
    </location>
</feature>
<dbReference type="PROSITE" id="PS50994">
    <property type="entry name" value="INTEGRASE"/>
    <property type="match status" value="1"/>
</dbReference>
<dbReference type="EMBL" id="JAIVGD010000013">
    <property type="protein sequence ID" value="KAH0761130.1"/>
    <property type="molecule type" value="Genomic_DNA"/>
</dbReference>
<organism evidence="8 9">
    <name type="scientific">Solanum tuberosum</name>
    <name type="common">Potato</name>
    <dbReference type="NCBI Taxonomy" id="4113"/>
    <lineage>
        <taxon>Eukaryota</taxon>
        <taxon>Viridiplantae</taxon>
        <taxon>Streptophyta</taxon>
        <taxon>Embryophyta</taxon>
        <taxon>Tracheophyta</taxon>
        <taxon>Spermatophyta</taxon>
        <taxon>Magnoliopsida</taxon>
        <taxon>eudicotyledons</taxon>
        <taxon>Gunneridae</taxon>
        <taxon>Pentapetalae</taxon>
        <taxon>asterids</taxon>
        <taxon>lamiids</taxon>
        <taxon>Solanales</taxon>
        <taxon>Solanaceae</taxon>
        <taxon>Solanoideae</taxon>
        <taxon>Solaneae</taxon>
        <taxon>Solanum</taxon>
    </lineage>
</organism>
<protein>
    <recommendedName>
        <fullName evidence="7">Integrase catalytic domain-containing protein</fullName>
    </recommendedName>
</protein>
<keyword evidence="6" id="KW-0695">RNA-directed DNA polymerase</keyword>
<accession>A0ABQ7VAM5</accession>
<sequence length="285" mass="33013">MVVSRWGQYLTSRHFIVITDQKALKFLLEQKLHTGSQLKWIIKLMQFDFTIEYKKGKQNKVADALSRIPAVELASLTLGVVRSDLLQTIMSSWDSDTELRKLIHKLSILKEDIKGFSFINQQLRWKVHGGHSGIDHTYRRITSLFYWKGLRRDVEDYIKGCEICQKCKYDKATYLGLFQPLAIPSLAWASVSMDFIEGLPKSKGKEVIWVVVDRLTKYVHFVALSHPYTALDIANLFMEHVFKLHCLPEDIVSDRDPIFTSKVWRELFAMQGVTLKTSTADRRTN</sequence>
<dbReference type="Pfam" id="PF17921">
    <property type="entry name" value="Integrase_H2C2"/>
    <property type="match status" value="1"/>
</dbReference>
<dbReference type="InterPro" id="IPR043502">
    <property type="entry name" value="DNA/RNA_pol_sf"/>
</dbReference>
<keyword evidence="3" id="KW-0540">Nuclease</keyword>
<dbReference type="CDD" id="cd09274">
    <property type="entry name" value="RNase_HI_RT_Ty3"/>
    <property type="match status" value="1"/>
</dbReference>
<dbReference type="PANTHER" id="PTHR37984">
    <property type="entry name" value="PROTEIN CBG26694"/>
    <property type="match status" value="1"/>
</dbReference>
<dbReference type="InterPro" id="IPR036397">
    <property type="entry name" value="RNaseH_sf"/>
</dbReference>
<evidence type="ECO:0000259" key="7">
    <source>
        <dbReference type="PROSITE" id="PS50994"/>
    </source>
</evidence>
<gene>
    <name evidence="8" type="ORF">KY290_017203</name>
</gene>
<keyword evidence="9" id="KW-1185">Reference proteome</keyword>
<evidence type="ECO:0000256" key="6">
    <source>
        <dbReference type="ARBA" id="ARBA00022918"/>
    </source>
</evidence>
<dbReference type="Gene3D" id="1.10.340.70">
    <property type="match status" value="1"/>
</dbReference>
<evidence type="ECO:0000313" key="8">
    <source>
        <dbReference type="EMBL" id="KAH0761130.1"/>
    </source>
</evidence>
<name>A0ABQ7VAM5_SOLTU</name>